<evidence type="ECO:0000313" key="2">
    <source>
        <dbReference type="EMBL" id="KAG0571282.1"/>
    </source>
</evidence>
<name>A0A8T0HKF6_CERPU</name>
<sequence>MSVGLIRPPPHPRLSLTLVSLLPVPVSAPPFPEFPSSRFPPASRPARSCSPPRCPVCSPPGAAPASTPCSPPRTVRPGCSPPRRRRPARTAWVVALAWSTSTSACLLMEIKRY</sequence>
<dbReference type="Proteomes" id="UP000822688">
    <property type="component" value="Chromosome 6"/>
</dbReference>
<organism evidence="2 3">
    <name type="scientific">Ceratodon purpureus</name>
    <name type="common">Fire moss</name>
    <name type="synonym">Dicranum purpureum</name>
    <dbReference type="NCBI Taxonomy" id="3225"/>
    <lineage>
        <taxon>Eukaryota</taxon>
        <taxon>Viridiplantae</taxon>
        <taxon>Streptophyta</taxon>
        <taxon>Embryophyta</taxon>
        <taxon>Bryophyta</taxon>
        <taxon>Bryophytina</taxon>
        <taxon>Bryopsida</taxon>
        <taxon>Dicranidae</taxon>
        <taxon>Pseudoditrichales</taxon>
        <taxon>Ditrichaceae</taxon>
        <taxon>Ceratodon</taxon>
    </lineage>
</organism>
<dbReference type="EMBL" id="CM026427">
    <property type="protein sequence ID" value="KAG0571282.1"/>
    <property type="molecule type" value="Genomic_DNA"/>
</dbReference>
<accession>A0A8T0HKF6</accession>
<protein>
    <submittedName>
        <fullName evidence="2">Uncharacterized protein</fullName>
    </submittedName>
</protein>
<evidence type="ECO:0000256" key="1">
    <source>
        <dbReference type="SAM" id="MobiDB-lite"/>
    </source>
</evidence>
<dbReference type="AlphaFoldDB" id="A0A8T0HKF6"/>
<reference evidence="2 3" key="1">
    <citation type="submission" date="2020-06" db="EMBL/GenBank/DDBJ databases">
        <title>WGS assembly of Ceratodon purpureus strain R40.</title>
        <authorList>
            <person name="Carey S.B."/>
            <person name="Jenkins J."/>
            <person name="Shu S."/>
            <person name="Lovell J.T."/>
            <person name="Sreedasyam A."/>
            <person name="Maumus F."/>
            <person name="Tiley G.P."/>
            <person name="Fernandez-Pozo N."/>
            <person name="Barry K."/>
            <person name="Chen C."/>
            <person name="Wang M."/>
            <person name="Lipzen A."/>
            <person name="Daum C."/>
            <person name="Saski C.A."/>
            <person name="Payton A.C."/>
            <person name="Mcbreen J.C."/>
            <person name="Conrad R.E."/>
            <person name="Kollar L.M."/>
            <person name="Olsson S."/>
            <person name="Huttunen S."/>
            <person name="Landis J.B."/>
            <person name="Wickett N.J."/>
            <person name="Johnson M.G."/>
            <person name="Rensing S.A."/>
            <person name="Grimwood J."/>
            <person name="Schmutz J."/>
            <person name="Mcdaniel S.F."/>
        </authorList>
    </citation>
    <scope>NUCLEOTIDE SEQUENCE [LARGE SCALE GENOMIC DNA]</scope>
    <source>
        <strain evidence="2 3">R40</strain>
    </source>
</reference>
<keyword evidence="3" id="KW-1185">Reference proteome</keyword>
<proteinExistence type="predicted"/>
<feature type="region of interest" description="Disordered" evidence="1">
    <location>
        <begin position="61"/>
        <end position="85"/>
    </location>
</feature>
<gene>
    <name evidence="2" type="ORF">KC19_6G225500</name>
</gene>
<comment type="caution">
    <text evidence="2">The sequence shown here is derived from an EMBL/GenBank/DDBJ whole genome shotgun (WGS) entry which is preliminary data.</text>
</comment>
<evidence type="ECO:0000313" key="3">
    <source>
        <dbReference type="Proteomes" id="UP000822688"/>
    </source>
</evidence>